<dbReference type="EMBL" id="AFWT01000019">
    <property type="protein sequence ID" value="EGV30359.1"/>
    <property type="molecule type" value="Genomic_DNA"/>
</dbReference>
<evidence type="ECO:0000313" key="1">
    <source>
        <dbReference type="EMBL" id="EGV30359.1"/>
    </source>
</evidence>
<reference evidence="1 2" key="1">
    <citation type="submission" date="2011-06" db="EMBL/GenBank/DDBJ databases">
        <title>The draft genome of Thiorhodococcus drewsii AZ1.</title>
        <authorList>
            <consortium name="US DOE Joint Genome Institute (JGI-PGF)"/>
            <person name="Lucas S."/>
            <person name="Han J."/>
            <person name="Lapidus A."/>
            <person name="Cheng J.-F."/>
            <person name="Goodwin L."/>
            <person name="Pitluck S."/>
            <person name="Peters L."/>
            <person name="Land M.L."/>
            <person name="Hauser L."/>
            <person name="Vogl K."/>
            <person name="Liu Z."/>
            <person name="Imhoff J."/>
            <person name="Thiel V."/>
            <person name="Frigaard N.-U."/>
            <person name="Bryant D.A."/>
            <person name="Woyke T.J."/>
        </authorList>
    </citation>
    <scope>NUCLEOTIDE SEQUENCE [LARGE SCALE GENOMIC DNA]</scope>
    <source>
        <strain evidence="1 2">AZ1</strain>
    </source>
</reference>
<organism evidence="1 2">
    <name type="scientific">Thiorhodococcus drewsii AZ1</name>
    <dbReference type="NCBI Taxonomy" id="765913"/>
    <lineage>
        <taxon>Bacteria</taxon>
        <taxon>Pseudomonadati</taxon>
        <taxon>Pseudomonadota</taxon>
        <taxon>Gammaproteobacteria</taxon>
        <taxon>Chromatiales</taxon>
        <taxon>Chromatiaceae</taxon>
        <taxon>Thiorhodococcus</taxon>
    </lineage>
</organism>
<sequence>MPHRLTAVLAETTLDAIQLLKAEDSGMSRANWGLAKAALSRRPPVDAASSTEMLTLLGRAADGVIWGIPGQPARAWCDARDPLFWGKRLKVAVSATSDADRLCPMLESANRQAGNAVLRILDSLYVEALDEAAQLERSVQSIHESPEDPGT</sequence>
<dbReference type="AlphaFoldDB" id="G2E3H0"/>
<name>G2E3H0_9GAMM</name>
<keyword evidence="2" id="KW-1185">Reference proteome</keyword>
<gene>
    <name evidence="1" type="ORF">ThidrDRAFT_2833</name>
</gene>
<accession>G2E3H0</accession>
<evidence type="ECO:0000313" key="2">
    <source>
        <dbReference type="Proteomes" id="UP000004200"/>
    </source>
</evidence>
<comment type="caution">
    <text evidence="1">The sequence shown here is derived from an EMBL/GenBank/DDBJ whole genome shotgun (WGS) entry which is preliminary data.</text>
</comment>
<protein>
    <submittedName>
        <fullName evidence="1">Uncharacterized protein</fullName>
    </submittedName>
</protein>
<proteinExistence type="predicted"/>
<dbReference type="Proteomes" id="UP000004200">
    <property type="component" value="Unassembled WGS sequence"/>
</dbReference>
<dbReference type="RefSeq" id="WP_007041546.1">
    <property type="nucleotide sequence ID" value="NZ_AFWT01000019.1"/>
</dbReference>